<evidence type="ECO:0000313" key="2">
    <source>
        <dbReference type="Proteomes" id="UP000774000"/>
    </source>
</evidence>
<organism evidence="1 2">
    <name type="scientific">Halanaerobacter jeridensis</name>
    <dbReference type="NCBI Taxonomy" id="706427"/>
    <lineage>
        <taxon>Bacteria</taxon>
        <taxon>Bacillati</taxon>
        <taxon>Bacillota</taxon>
        <taxon>Clostridia</taxon>
        <taxon>Halanaerobiales</taxon>
        <taxon>Halobacteroidaceae</taxon>
        <taxon>Halanaerobacter</taxon>
    </lineage>
</organism>
<dbReference type="Proteomes" id="UP000774000">
    <property type="component" value="Unassembled WGS sequence"/>
</dbReference>
<dbReference type="InterPro" id="IPR043129">
    <property type="entry name" value="ATPase_NBD"/>
</dbReference>
<dbReference type="Gene3D" id="3.30.420.40">
    <property type="match status" value="2"/>
</dbReference>
<dbReference type="EMBL" id="JAFBDQ010000002">
    <property type="protein sequence ID" value="MBM7555617.1"/>
    <property type="molecule type" value="Genomic_DNA"/>
</dbReference>
<gene>
    <name evidence="1" type="ORF">JOC47_000442</name>
</gene>
<dbReference type="Gene3D" id="3.90.640.10">
    <property type="entry name" value="Actin, Chain A, domain 4"/>
    <property type="match status" value="1"/>
</dbReference>
<protein>
    <submittedName>
        <fullName evidence="1">Molecular chaperone DnaK (HSP70)</fullName>
    </submittedName>
</protein>
<reference evidence="1" key="1">
    <citation type="submission" date="2021-01" db="EMBL/GenBank/DDBJ databases">
        <title>Genomic Encyclopedia of Type Strains, Phase IV (KMG-IV): sequencing the most valuable type-strain genomes for metagenomic binning, comparative biology and taxonomic classification.</title>
        <authorList>
            <person name="Goeker M."/>
        </authorList>
    </citation>
    <scope>NUCLEOTIDE SEQUENCE</scope>
    <source>
        <strain evidence="1">DSM 23230</strain>
    </source>
</reference>
<proteinExistence type="predicted"/>
<evidence type="ECO:0000313" key="1">
    <source>
        <dbReference type="EMBL" id="MBM7555617.1"/>
    </source>
</evidence>
<dbReference type="AlphaFoldDB" id="A0A938XU48"/>
<accession>A0A938XU48</accession>
<comment type="caution">
    <text evidence="1">The sequence shown here is derived from an EMBL/GenBank/DDBJ whole genome shotgun (WGS) entry which is preliminary data.</text>
</comment>
<dbReference type="PANTHER" id="PTHR42749:SF1">
    <property type="entry name" value="CELL SHAPE-DETERMINING PROTEIN MREB"/>
    <property type="match status" value="1"/>
</dbReference>
<dbReference type="SUPFAM" id="SSF53067">
    <property type="entry name" value="Actin-like ATPase domain"/>
    <property type="match status" value="2"/>
</dbReference>
<sequence length="880" mass="103770">MSYRLNPGQTNYRNRYFTRSELEEMSTYTLHKICREYKIIKGYQNSSNRKRLIELILKYRGKKISHLIDHSQTGGFNRLQSILNQQLATEKDAKQRIKVPAKMIVYPNIGVKKEDMYEVITKDLLSESNVLLVNDRNYLCGIFNLKKYKQQKNKYYLTAAKKNLRLDGLKNKNYSFLFFDKNDSEYLHKAYYQEERLPPRSLSCYKVPLNDFETRELEKTKAILCIDFGTSNTTAGAYLDNNYVSYLSTNDILNNRIQIDQTNFVRFSYETSRQKEWIAMSPTIVYVLDCKDQDNIKFLFGYQAKQQMKKKDYSTKASVFQGIKRWVNTYQVVEEIHDEDGNTMKITRGEIIKAYLEYIIQKAEHQFKCKFKRVHISSPVKLKSQFGTMFENIIEDYEIETKDMLDEGVSVLYNTIINQIDKRKFYNGQEHKALVIDFGGGTTDLSSCLFKIEEDDISYKVKIETSFENGDTNFGGNNLTYRIMQFMKIVFAHYYQNEGQMIDIDELITVPQGNMFRYVDEFGISEIYADLEKKYEEVETIIPTKYKKYENKSSDDYQKVKNNFYFLWEIAENMKKEFYKRTNILRNKFDSAEFSQGGNDLHVTSLNKWNLSIVKEGLLEQINRFPDVVFNIKEISKLIKADIYNIVRKFLERFYENRELMDYSILKLTGQSCKIDIFKEALKEFVPGRSIEYKREKTSKSSIELKLSCLKGVIKYMKAKKLGDIEVDIEQSAPIIPYAISAHSYTTVTREEVTLIESQQRINQATGNISKPLSTEEIKFYLKTDEGVLKKEYIYENNWEQYEKTKVEQIAEKYQGKIIQHDTDTIRNNEVKFFLFTETGSWGFFVLPLCRRKDQLYVGPKRFFTFEDDLSTLDFFDGLK</sequence>
<dbReference type="RefSeq" id="WP_239550871.1">
    <property type="nucleotide sequence ID" value="NZ_JAFBDQ010000002.1"/>
</dbReference>
<keyword evidence="2" id="KW-1185">Reference proteome</keyword>
<dbReference type="PANTHER" id="PTHR42749">
    <property type="entry name" value="CELL SHAPE-DETERMINING PROTEIN MREB"/>
    <property type="match status" value="1"/>
</dbReference>
<name>A0A938XU48_9FIRM</name>